<dbReference type="GO" id="GO:0039654">
    <property type="term" value="P:fusion of virus membrane with host endosome membrane"/>
    <property type="evidence" value="ECO:0007669"/>
    <property type="project" value="UniProtKB-KW"/>
</dbReference>
<dbReference type="GO" id="GO:0055036">
    <property type="term" value="C:virion membrane"/>
    <property type="evidence" value="ECO:0007669"/>
    <property type="project" value="UniProtKB-SubCell"/>
</dbReference>
<evidence type="ECO:0000256" key="8">
    <source>
        <dbReference type="ARBA" id="ARBA00022804"/>
    </source>
</evidence>
<evidence type="ECO:0000256" key="5">
    <source>
        <dbReference type="ARBA" id="ARBA00022595"/>
    </source>
</evidence>
<evidence type="ECO:0000256" key="2">
    <source>
        <dbReference type="ARBA" id="ARBA00022506"/>
    </source>
</evidence>
<name>A0A6F8PZ87_HBV</name>
<keyword evidence="8" id="KW-1161">Viral attachment to host cell</keyword>
<dbReference type="EMBL" id="LC515470">
    <property type="protein sequence ID" value="BBQ09560.1"/>
    <property type="molecule type" value="Genomic_DNA"/>
</dbReference>
<keyword evidence="7" id="KW-0519">Myristate</keyword>
<keyword evidence="11" id="KW-1164">Virus endocytosis by host</keyword>
<keyword evidence="6" id="KW-0812">Transmembrane</keyword>
<accession>A0A6F8PZ87</accession>
<gene>
    <name evidence="18" type="primary">preS</name>
</gene>
<keyword evidence="3" id="KW-1170">Fusion of virus membrane with host endosomal membrane</keyword>
<protein>
    <submittedName>
        <fullName evidence="18">Envelop protein</fullName>
    </submittedName>
</protein>
<proteinExistence type="predicted"/>
<keyword evidence="17" id="KW-1166">Caveolin-mediated endocytosis of virus by host</keyword>
<dbReference type="GO" id="GO:0019062">
    <property type="term" value="P:virion attachment to host cell"/>
    <property type="evidence" value="ECO:0007669"/>
    <property type="project" value="UniProtKB-KW"/>
</dbReference>
<keyword evidence="15" id="KW-0449">Lipoprotein</keyword>
<keyword evidence="9" id="KW-0946">Virion</keyword>
<evidence type="ECO:0000256" key="7">
    <source>
        <dbReference type="ARBA" id="ARBA00022707"/>
    </source>
</evidence>
<dbReference type="GO" id="GO:0019031">
    <property type="term" value="C:viral envelope"/>
    <property type="evidence" value="ECO:0007669"/>
    <property type="project" value="UniProtKB-KW"/>
</dbReference>
<organism evidence="18">
    <name type="scientific">hepatitis B virus genotype E</name>
    <dbReference type="NCBI Taxonomy" id="2847138"/>
    <lineage>
        <taxon>Viruses</taxon>
        <taxon>Riboviria</taxon>
        <taxon>Pararnavirae</taxon>
        <taxon>Artverviricota</taxon>
        <taxon>Revtraviricetes</taxon>
        <taxon>Blubervirales</taxon>
        <taxon>Hepadnaviridae</taxon>
        <taxon>Orthohepadnavirus</taxon>
        <taxon>Orthohepadnavirus hominoidei</taxon>
        <taxon>Hepatitis B virus</taxon>
    </lineage>
</organism>
<sequence length="96" mass="10720">MGLSWTVPLEWGKNHSTTNPLGFFPDHQLDPAFRANTRNPDWDHNPNKDHWTEANKVGVGAFGPGLKACYKHCQQIRLLPPPIGSQEGSLPQSLHL</sequence>
<keyword evidence="14" id="KW-0325">Glycoprotein</keyword>
<evidence type="ECO:0000256" key="10">
    <source>
        <dbReference type="ARBA" id="ARBA00022879"/>
    </source>
</evidence>
<reference evidence="18" key="1">
    <citation type="journal article" date="2020" name="BMC Infect. Dis.">
        <title>The changing epidemiology of hepatitis B and C infections in Nanoro, rural Burkina Faso: a random sampling survey.</title>
        <authorList>
            <person name="Lingani M."/>
            <person name="Akita T."/>
            <person name="Ouoba S."/>
            <person name="Nagashima S."/>
            <person name="Boua P.R."/>
            <person name="Takahashi K."/>
            <person name="Kam B."/>
            <person name="Sugiyama A."/>
            <person name="Nikiema T."/>
            <person name="Yamamoto C."/>
            <person name="Some A."/>
            <person name="Derra K."/>
            <person name="Ko K."/>
            <person name="Sorgho H."/>
            <person name="Tarnagda Z."/>
            <person name="Tinto H."/>
            <person name="Tanaka J."/>
        </authorList>
    </citation>
    <scope>NUCLEOTIDE SEQUENCE</scope>
    <source>
        <strain evidence="18">18378-BUR</strain>
    </source>
</reference>
<evidence type="ECO:0000256" key="11">
    <source>
        <dbReference type="ARBA" id="ARBA00022890"/>
    </source>
</evidence>
<keyword evidence="2" id="KW-1168">Fusion of virus membrane with host membrane</keyword>
<evidence type="ECO:0000256" key="16">
    <source>
        <dbReference type="ARBA" id="ARBA00023296"/>
    </source>
</evidence>
<keyword evidence="16" id="KW-1160">Virus entry into host cell</keyword>
<keyword evidence="4" id="KW-0945">Host-virus interaction</keyword>
<keyword evidence="12" id="KW-1133">Transmembrane helix</keyword>
<evidence type="ECO:0000256" key="4">
    <source>
        <dbReference type="ARBA" id="ARBA00022581"/>
    </source>
</evidence>
<evidence type="ECO:0000256" key="1">
    <source>
        <dbReference type="ARBA" id="ARBA00004182"/>
    </source>
</evidence>
<keyword evidence="13" id="KW-0472">Membrane</keyword>
<comment type="subcellular location">
    <subcellularLocation>
        <location evidence="1">Virion membrane</location>
    </subcellularLocation>
</comment>
<evidence type="ECO:0000256" key="13">
    <source>
        <dbReference type="ARBA" id="ARBA00023136"/>
    </source>
</evidence>
<evidence type="ECO:0000256" key="14">
    <source>
        <dbReference type="ARBA" id="ARBA00023180"/>
    </source>
</evidence>
<dbReference type="GO" id="GO:0075513">
    <property type="term" value="P:caveolin-mediated endocytosis of virus by host cell"/>
    <property type="evidence" value="ECO:0007669"/>
    <property type="project" value="UniProtKB-KW"/>
</dbReference>
<dbReference type="InterPro" id="IPR000349">
    <property type="entry name" value="HBV_HBSAG"/>
</dbReference>
<dbReference type="Pfam" id="PF00695">
    <property type="entry name" value="vMSA"/>
    <property type="match status" value="1"/>
</dbReference>
<keyword evidence="5" id="KW-1162">Viral penetration into host cytoplasm</keyword>
<evidence type="ECO:0000313" key="18">
    <source>
        <dbReference type="EMBL" id="BBQ09560.1"/>
    </source>
</evidence>
<keyword evidence="10" id="KW-0261">Viral envelope protein</keyword>
<evidence type="ECO:0000256" key="12">
    <source>
        <dbReference type="ARBA" id="ARBA00022989"/>
    </source>
</evidence>
<evidence type="ECO:0000256" key="3">
    <source>
        <dbReference type="ARBA" id="ARBA00022510"/>
    </source>
</evidence>
<evidence type="ECO:0000256" key="6">
    <source>
        <dbReference type="ARBA" id="ARBA00022692"/>
    </source>
</evidence>
<evidence type="ECO:0000256" key="17">
    <source>
        <dbReference type="ARBA" id="ARBA00033788"/>
    </source>
</evidence>
<evidence type="ECO:0000256" key="9">
    <source>
        <dbReference type="ARBA" id="ARBA00022844"/>
    </source>
</evidence>
<evidence type="ECO:0000256" key="15">
    <source>
        <dbReference type="ARBA" id="ARBA00023288"/>
    </source>
</evidence>